<dbReference type="InterPro" id="IPR003347">
    <property type="entry name" value="JmjC_dom"/>
</dbReference>
<dbReference type="Pfam" id="PF13621">
    <property type="entry name" value="Cupin_8"/>
    <property type="match status" value="1"/>
</dbReference>
<sequence>MCLRLRYGACAAAVAVLVCWGFLSLLEWGQPLSTLACWRVAEKQVEAGLAVSSHGKFITVDVEQQLQTAWIALLGAIGAFYLSPSIRLESSWALAAFTQGARDPEGKFCRQLLDYRWLHPSQGGDSFPRVRADHGDVGAWVESCRREFPRLGAEERQLLQPWRSAGAIPAEVLTRPPHDYWAIVLGARAEALPAYAAARLPREELLAHLNASVRSSPMPSLPAGAAPKMLEYFEALDLRQTGRVASTWGAVRAAVLAGEIARFDAGPLFPAELFHVSVRQLAAREGAAARRAVVRSDGCRPVSFAAFAERNAQLVRRGARTAISAARGAAVFGEGSVNALMSNHSREDRQYCSVGYINSRRLGKLHAGLPDLVRGLGLEREVLRQQSFLWMGPVRGGFHYDEEPNVYVQVSGESDLLLIHPDYVKAYSAGLRIRQPPSLAELAKDPFLRRIPMHLFHMKPGEAVTFPGGTYHMILAQTFDRLAVNFFFMPTWRKLEVLDSDWYSSERREPGGNERLALRQLWARTLVRLYEETGKGVIFMGEKLEYL</sequence>
<dbReference type="SUPFAM" id="SSF51197">
    <property type="entry name" value="Clavaminate synthase-like"/>
    <property type="match status" value="1"/>
</dbReference>
<accession>A0ABN9XIF5</accession>
<name>A0ABN9XIF5_9DINO</name>
<reference evidence="2" key="1">
    <citation type="submission" date="2023-10" db="EMBL/GenBank/DDBJ databases">
        <authorList>
            <person name="Chen Y."/>
            <person name="Shah S."/>
            <person name="Dougan E. K."/>
            <person name="Thang M."/>
            <person name="Chan C."/>
        </authorList>
    </citation>
    <scope>NUCLEOTIDE SEQUENCE [LARGE SCALE GENOMIC DNA]</scope>
</reference>
<dbReference type="Proteomes" id="UP001189429">
    <property type="component" value="Unassembled WGS sequence"/>
</dbReference>
<gene>
    <name evidence="2" type="ORF">PCOR1329_LOCUS75957</name>
</gene>
<dbReference type="InterPro" id="IPR041667">
    <property type="entry name" value="Cupin_8"/>
</dbReference>
<evidence type="ECO:0000259" key="1">
    <source>
        <dbReference type="PROSITE" id="PS51184"/>
    </source>
</evidence>
<comment type="caution">
    <text evidence="2">The sequence shown here is derived from an EMBL/GenBank/DDBJ whole genome shotgun (WGS) entry which is preliminary data.</text>
</comment>
<dbReference type="Gene3D" id="2.60.120.650">
    <property type="entry name" value="Cupin"/>
    <property type="match status" value="1"/>
</dbReference>
<organism evidence="2 3">
    <name type="scientific">Prorocentrum cordatum</name>
    <dbReference type="NCBI Taxonomy" id="2364126"/>
    <lineage>
        <taxon>Eukaryota</taxon>
        <taxon>Sar</taxon>
        <taxon>Alveolata</taxon>
        <taxon>Dinophyceae</taxon>
        <taxon>Prorocentrales</taxon>
        <taxon>Prorocentraceae</taxon>
        <taxon>Prorocentrum</taxon>
    </lineage>
</organism>
<dbReference type="EMBL" id="CAUYUJ010020400">
    <property type="protein sequence ID" value="CAK0897912.1"/>
    <property type="molecule type" value="Genomic_DNA"/>
</dbReference>
<feature type="domain" description="JmjC" evidence="1">
    <location>
        <begin position="358"/>
        <end position="505"/>
    </location>
</feature>
<dbReference type="PROSITE" id="PS51184">
    <property type="entry name" value="JMJC"/>
    <property type="match status" value="1"/>
</dbReference>
<evidence type="ECO:0000313" key="3">
    <source>
        <dbReference type="Proteomes" id="UP001189429"/>
    </source>
</evidence>
<protein>
    <recommendedName>
        <fullName evidence="1">JmjC domain-containing protein</fullName>
    </recommendedName>
</protein>
<evidence type="ECO:0000313" key="2">
    <source>
        <dbReference type="EMBL" id="CAK0897912.1"/>
    </source>
</evidence>
<proteinExistence type="predicted"/>
<keyword evidence="3" id="KW-1185">Reference proteome</keyword>